<dbReference type="HOGENOM" id="CLU_2110384_0_0_1"/>
<protein>
    <submittedName>
        <fullName evidence="2">Uncharacterized protein</fullName>
    </submittedName>
</protein>
<proteinExistence type="predicted"/>
<dbReference type="VEuPathDB" id="FungiDB:SJAG_02967"/>
<feature type="compositionally biased region" description="Basic and acidic residues" evidence="1">
    <location>
        <begin position="14"/>
        <end position="26"/>
    </location>
</feature>
<dbReference type="JaponicusDB" id="SJAG_02967"/>
<organism evidence="2 3">
    <name type="scientific">Schizosaccharomyces japonicus (strain yFS275 / FY16936)</name>
    <name type="common">Fission yeast</name>
    <dbReference type="NCBI Taxonomy" id="402676"/>
    <lineage>
        <taxon>Eukaryota</taxon>
        <taxon>Fungi</taxon>
        <taxon>Dikarya</taxon>
        <taxon>Ascomycota</taxon>
        <taxon>Taphrinomycotina</taxon>
        <taxon>Schizosaccharomycetes</taxon>
        <taxon>Schizosaccharomycetales</taxon>
        <taxon>Schizosaccharomycetaceae</taxon>
        <taxon>Schizosaccharomyces</taxon>
    </lineage>
</organism>
<dbReference type="Proteomes" id="UP000001744">
    <property type="component" value="Unassembled WGS sequence"/>
</dbReference>
<reference evidence="2 3" key="1">
    <citation type="journal article" date="2011" name="Science">
        <title>Comparative functional genomics of the fission yeasts.</title>
        <authorList>
            <person name="Rhind N."/>
            <person name="Chen Z."/>
            <person name="Yassour M."/>
            <person name="Thompson D.A."/>
            <person name="Haas B.J."/>
            <person name="Habib N."/>
            <person name="Wapinski I."/>
            <person name="Roy S."/>
            <person name="Lin M.F."/>
            <person name="Heiman D.I."/>
            <person name="Young S.K."/>
            <person name="Furuya K."/>
            <person name="Guo Y."/>
            <person name="Pidoux A."/>
            <person name="Chen H.M."/>
            <person name="Robbertse B."/>
            <person name="Goldberg J.M."/>
            <person name="Aoki K."/>
            <person name="Bayne E.H."/>
            <person name="Berlin A.M."/>
            <person name="Desjardins C.A."/>
            <person name="Dobbs E."/>
            <person name="Dukaj L."/>
            <person name="Fan L."/>
            <person name="FitzGerald M.G."/>
            <person name="French C."/>
            <person name="Gujja S."/>
            <person name="Hansen K."/>
            <person name="Keifenheim D."/>
            <person name="Levin J.Z."/>
            <person name="Mosher R.A."/>
            <person name="Mueller C.A."/>
            <person name="Pfiffner J."/>
            <person name="Priest M."/>
            <person name="Russ C."/>
            <person name="Smialowska A."/>
            <person name="Swoboda P."/>
            <person name="Sykes S.M."/>
            <person name="Vaughn M."/>
            <person name="Vengrova S."/>
            <person name="Yoder R."/>
            <person name="Zeng Q."/>
            <person name="Allshire R."/>
            <person name="Baulcombe D."/>
            <person name="Birren B.W."/>
            <person name="Brown W."/>
            <person name="Ekwall K."/>
            <person name="Kellis M."/>
            <person name="Leatherwood J."/>
            <person name="Levin H."/>
            <person name="Margalit H."/>
            <person name="Martienssen R."/>
            <person name="Nieduszynski C.A."/>
            <person name="Spatafora J.W."/>
            <person name="Friedman N."/>
            <person name="Dalgaard J.Z."/>
            <person name="Baumann P."/>
            <person name="Niki H."/>
            <person name="Regev A."/>
            <person name="Nusbaum C."/>
        </authorList>
    </citation>
    <scope>NUCLEOTIDE SEQUENCE [LARGE SCALE GENOMIC DNA]</scope>
    <source>
        <strain evidence="3">yFS275 / FY16936</strain>
    </source>
</reference>
<evidence type="ECO:0000313" key="2">
    <source>
        <dbReference type="EMBL" id="EEB07847.1"/>
    </source>
</evidence>
<evidence type="ECO:0000313" key="3">
    <source>
        <dbReference type="Proteomes" id="UP000001744"/>
    </source>
</evidence>
<feature type="compositionally biased region" description="Gly residues" evidence="1">
    <location>
        <begin position="1"/>
        <end position="10"/>
    </location>
</feature>
<accession>B6K2Z0</accession>
<gene>
    <name evidence="2" type="ORF">SJAG_02967</name>
</gene>
<feature type="region of interest" description="Disordered" evidence="1">
    <location>
        <begin position="1"/>
        <end position="30"/>
    </location>
</feature>
<evidence type="ECO:0000256" key="1">
    <source>
        <dbReference type="SAM" id="MobiDB-lite"/>
    </source>
</evidence>
<name>B6K2Z0_SCHJY</name>
<dbReference type="GeneID" id="7051741"/>
<dbReference type="RefSeq" id="XP_002174140.1">
    <property type="nucleotide sequence ID" value="XM_002174104.1"/>
</dbReference>
<dbReference type="AlphaFoldDB" id="B6K2Z0"/>
<sequence>MAVREQGGGRGRLKRGDTKDGGDAHDAGSVAVPATDIDVVSAAADYKGEAVCNCEDASHAQERSARRHRLRPSPSSTFLPEFLGNVRLLAKAGVSTRRNWCSVHSRTSSDVEAVL</sequence>
<keyword evidence="3" id="KW-1185">Reference proteome</keyword>
<dbReference type="EMBL" id="KE651167">
    <property type="protein sequence ID" value="EEB07847.1"/>
    <property type="molecule type" value="Genomic_DNA"/>
</dbReference>